<evidence type="ECO:0000256" key="1">
    <source>
        <dbReference type="ARBA" id="ARBA00022598"/>
    </source>
</evidence>
<evidence type="ECO:0000313" key="9">
    <source>
        <dbReference type="EMBL" id="MBB5039421.1"/>
    </source>
</evidence>
<keyword evidence="10" id="KW-1185">Reference proteome</keyword>
<dbReference type="InterPro" id="IPR014729">
    <property type="entry name" value="Rossmann-like_a/b/a_fold"/>
</dbReference>
<dbReference type="Proteomes" id="UP000534294">
    <property type="component" value="Unassembled WGS sequence"/>
</dbReference>
<evidence type="ECO:0000256" key="4">
    <source>
        <dbReference type="ARBA" id="ARBA00022833"/>
    </source>
</evidence>
<keyword evidence="3 7" id="KW-0547">Nucleotide-binding</keyword>
<name>A0A7W7YNH1_9BACT</name>
<dbReference type="Gene3D" id="3.40.50.620">
    <property type="entry name" value="HUPs"/>
    <property type="match status" value="1"/>
</dbReference>
<dbReference type="GO" id="GO:0006424">
    <property type="term" value="P:glutamyl-tRNA aminoacylation"/>
    <property type="evidence" value="ECO:0007669"/>
    <property type="project" value="TreeGrafter"/>
</dbReference>
<dbReference type="InterPro" id="IPR020058">
    <property type="entry name" value="Glu/Gln-tRNA-synth_Ib_cat-dom"/>
</dbReference>
<evidence type="ECO:0000256" key="5">
    <source>
        <dbReference type="ARBA" id="ARBA00022840"/>
    </source>
</evidence>
<dbReference type="PRINTS" id="PR00987">
    <property type="entry name" value="TRNASYNTHGLU"/>
</dbReference>
<dbReference type="SUPFAM" id="SSF52374">
    <property type="entry name" value="Nucleotidylyl transferase"/>
    <property type="match status" value="1"/>
</dbReference>
<protein>
    <submittedName>
        <fullName evidence="9">Glutamyl-Q tRNA(Asp) synthetase</fullName>
        <ecNumber evidence="9">6.1.1.-</ecNumber>
    </submittedName>
</protein>
<dbReference type="EMBL" id="JACHIF010000008">
    <property type="protein sequence ID" value="MBB5039421.1"/>
    <property type="molecule type" value="Genomic_DNA"/>
</dbReference>
<dbReference type="PANTHER" id="PTHR43311">
    <property type="entry name" value="GLUTAMATE--TRNA LIGASE"/>
    <property type="match status" value="1"/>
</dbReference>
<sequence>MNTVTRFAPSPTGWLHLGHAYAAIFAEQKARQNLGRFLIRLEDIDGTRSRPEYETALFDDLQWLGLTWERPVLRQSDHAADYRLALDELARQELLYPCFCTRREIQEEIAQAPRAPHGPDGPLYPGTCRHLSHRESQSLIESGQPYALRLDIEKATYRIGHSLQWEDLGRGLQTANPALFGDVVLARKDTPASYHLAVVVDDARQGITLVTRGEDLFEATHLHRLLQELLHLPVPTWHHHRLVTDELGKRLAKRDHARSLRTLREEGWTPQKVRRVLNLEESAS</sequence>
<dbReference type="InterPro" id="IPR049940">
    <property type="entry name" value="GluQ/Sye"/>
</dbReference>
<comment type="caution">
    <text evidence="9">The sequence shown here is derived from an EMBL/GenBank/DDBJ whole genome shotgun (WGS) entry which is preliminary data.</text>
</comment>
<gene>
    <name evidence="9" type="ORF">HNQ64_003693</name>
</gene>
<keyword evidence="2" id="KW-0479">Metal-binding</keyword>
<keyword evidence="7" id="KW-0648">Protein biosynthesis</keyword>
<dbReference type="NCBIfam" id="NF004315">
    <property type="entry name" value="PRK05710.1-4"/>
    <property type="match status" value="1"/>
</dbReference>
<dbReference type="GO" id="GO:0005524">
    <property type="term" value="F:ATP binding"/>
    <property type="evidence" value="ECO:0007669"/>
    <property type="project" value="UniProtKB-KW"/>
</dbReference>
<feature type="domain" description="Glutamyl/glutaminyl-tRNA synthetase class Ib catalytic" evidence="8">
    <location>
        <begin position="4"/>
        <end position="278"/>
    </location>
</feature>
<accession>A0A7W7YNH1</accession>
<dbReference type="InterPro" id="IPR001412">
    <property type="entry name" value="aa-tRNA-synth_I_CS"/>
</dbReference>
<evidence type="ECO:0000259" key="8">
    <source>
        <dbReference type="Pfam" id="PF00749"/>
    </source>
</evidence>
<evidence type="ECO:0000256" key="3">
    <source>
        <dbReference type="ARBA" id="ARBA00022741"/>
    </source>
</evidence>
<dbReference type="GO" id="GO:0005829">
    <property type="term" value="C:cytosol"/>
    <property type="evidence" value="ECO:0007669"/>
    <property type="project" value="TreeGrafter"/>
</dbReference>
<evidence type="ECO:0000313" key="10">
    <source>
        <dbReference type="Proteomes" id="UP000534294"/>
    </source>
</evidence>
<evidence type="ECO:0000256" key="6">
    <source>
        <dbReference type="ARBA" id="ARBA00023146"/>
    </source>
</evidence>
<dbReference type="GO" id="GO:0004818">
    <property type="term" value="F:glutamate-tRNA ligase activity"/>
    <property type="evidence" value="ECO:0007669"/>
    <property type="project" value="TreeGrafter"/>
</dbReference>
<dbReference type="InterPro" id="IPR000924">
    <property type="entry name" value="Glu/Gln-tRNA-synth"/>
</dbReference>
<organism evidence="9 10">
    <name type="scientific">Prosthecobacter dejongeii</name>
    <dbReference type="NCBI Taxonomy" id="48465"/>
    <lineage>
        <taxon>Bacteria</taxon>
        <taxon>Pseudomonadati</taxon>
        <taxon>Verrucomicrobiota</taxon>
        <taxon>Verrucomicrobiia</taxon>
        <taxon>Verrucomicrobiales</taxon>
        <taxon>Verrucomicrobiaceae</taxon>
        <taxon>Prosthecobacter</taxon>
    </lineage>
</organism>
<evidence type="ECO:0000256" key="2">
    <source>
        <dbReference type="ARBA" id="ARBA00022723"/>
    </source>
</evidence>
<comment type="similarity">
    <text evidence="7">Belongs to the class-I aminoacyl-tRNA synthetase family.</text>
</comment>
<dbReference type="EC" id="6.1.1.-" evidence="9"/>
<dbReference type="AlphaFoldDB" id="A0A7W7YNH1"/>
<dbReference type="PROSITE" id="PS00178">
    <property type="entry name" value="AA_TRNA_LIGASE_I"/>
    <property type="match status" value="1"/>
</dbReference>
<dbReference type="PANTHER" id="PTHR43311:SF1">
    <property type="entry name" value="GLUTAMYL-Q TRNA(ASP) SYNTHETASE"/>
    <property type="match status" value="1"/>
</dbReference>
<proteinExistence type="inferred from homology"/>
<reference evidence="9 10" key="1">
    <citation type="submission" date="2020-08" db="EMBL/GenBank/DDBJ databases">
        <title>Genomic Encyclopedia of Type Strains, Phase IV (KMG-IV): sequencing the most valuable type-strain genomes for metagenomic binning, comparative biology and taxonomic classification.</title>
        <authorList>
            <person name="Goeker M."/>
        </authorList>
    </citation>
    <scope>NUCLEOTIDE SEQUENCE [LARGE SCALE GENOMIC DNA]</scope>
    <source>
        <strain evidence="9 10">DSM 12251</strain>
    </source>
</reference>
<evidence type="ECO:0000256" key="7">
    <source>
        <dbReference type="RuleBase" id="RU363037"/>
    </source>
</evidence>
<keyword evidence="4" id="KW-0862">Zinc</keyword>
<keyword evidence="1 7" id="KW-0436">Ligase</keyword>
<dbReference type="RefSeq" id="WP_184211180.1">
    <property type="nucleotide sequence ID" value="NZ_JACHIF010000008.1"/>
</dbReference>
<dbReference type="Pfam" id="PF00749">
    <property type="entry name" value="tRNA-synt_1c"/>
    <property type="match status" value="1"/>
</dbReference>
<keyword evidence="5 7" id="KW-0067">ATP-binding</keyword>
<keyword evidence="6 7" id="KW-0030">Aminoacyl-tRNA synthetase</keyword>